<evidence type="ECO:0000256" key="5">
    <source>
        <dbReference type="ARBA" id="ARBA00022490"/>
    </source>
</evidence>
<dbReference type="InterPro" id="IPR013783">
    <property type="entry name" value="Ig-like_fold"/>
</dbReference>
<keyword evidence="6" id="KW-0328">Glycosyltransferase</keyword>
<gene>
    <name evidence="12" type="ORF">RHSIM_RhsimUnG0019400</name>
</gene>
<keyword evidence="13" id="KW-1185">Reference proteome</keyword>
<dbReference type="OrthoDB" id="6123450at2759"/>
<dbReference type="InterPro" id="IPR002044">
    <property type="entry name" value="CBM20"/>
</dbReference>
<comment type="catalytic activity">
    <reaction evidence="1">
        <text>Transfers a segment of a (1-&gt;4)-alpha-D-glucan to a new position in an acceptor, which may be glucose or a (1-&gt;4)-alpha-D-glucan.</text>
        <dbReference type="EC" id="2.4.1.25"/>
    </reaction>
</comment>
<dbReference type="PANTHER" id="PTHR32518:SF3">
    <property type="entry name" value="4-ALPHA-GLUCANOTRANSFERASE"/>
    <property type="match status" value="1"/>
</dbReference>
<dbReference type="CDD" id="cd05815">
    <property type="entry name" value="CBM20_DPE2_repeat1"/>
    <property type="match status" value="1"/>
</dbReference>
<evidence type="ECO:0000313" key="13">
    <source>
        <dbReference type="Proteomes" id="UP000626092"/>
    </source>
</evidence>
<dbReference type="Gene3D" id="2.60.40.10">
    <property type="entry name" value="Immunoglobulins"/>
    <property type="match status" value="1"/>
</dbReference>
<keyword evidence="5" id="KW-0963">Cytoplasm</keyword>
<dbReference type="AlphaFoldDB" id="A0A834L331"/>
<evidence type="ECO:0000256" key="4">
    <source>
        <dbReference type="ARBA" id="ARBA00012560"/>
    </source>
</evidence>
<comment type="caution">
    <text evidence="12">The sequence shown here is derived from an EMBL/GenBank/DDBJ whole genome shotgun (WGS) entry which is preliminary data.</text>
</comment>
<dbReference type="InterPro" id="IPR013784">
    <property type="entry name" value="Carb-bd-like_fold"/>
</dbReference>
<comment type="subcellular location">
    <subcellularLocation>
        <location evidence="2">Cytoplasm</location>
    </subcellularLocation>
</comment>
<dbReference type="SUPFAM" id="SSF51445">
    <property type="entry name" value="(Trans)glycosidases"/>
    <property type="match status" value="1"/>
</dbReference>
<protein>
    <recommendedName>
        <fullName evidence="4">4-alpha-glucanotransferase</fullName>
        <ecNumber evidence="4">2.4.1.25</ecNumber>
    </recommendedName>
    <alternativeName>
        <fullName evidence="9">Amylomaltase</fullName>
    </alternativeName>
    <alternativeName>
        <fullName evidence="10">Disproportionating enzyme</fullName>
    </alternativeName>
</protein>
<evidence type="ECO:0000256" key="6">
    <source>
        <dbReference type="ARBA" id="ARBA00022676"/>
    </source>
</evidence>
<dbReference type="PANTHER" id="PTHR32518">
    <property type="match status" value="1"/>
</dbReference>
<dbReference type="EC" id="2.4.1.25" evidence="4"/>
<evidence type="ECO:0000256" key="7">
    <source>
        <dbReference type="ARBA" id="ARBA00022679"/>
    </source>
</evidence>
<dbReference type="SUPFAM" id="SSF49452">
    <property type="entry name" value="Starch-binding domain-like"/>
    <property type="match status" value="2"/>
</dbReference>
<name>A0A834L331_RHOSS</name>
<sequence length="251" mass="28706">MKSVGLSFRIPYNTQWGRSLVVCGSESVLGSWNVKRGLALSPQHQGDELIWCGSTAVPAGFECEYSYYVVDDDRNVLRWEAGKKRKLVLPEGLRDGEVVELHDLWQTSSDGLPCTSAFRNVIFRKIWSTEIQRLLGIYVIDSSTKLGQWKVQDGLKLYYAGDSIWQADCVVQKDDFPIKYLWLIEMPWRGVGVAVPMFSVRSEADLGVGEFLDLKILVDWAVESGFHLVQLLPINDTSVHRMWWDSYPYKY</sequence>
<keyword evidence="8" id="KW-0119">Carbohydrate metabolism</keyword>
<dbReference type="GO" id="GO:0005737">
    <property type="term" value="C:cytoplasm"/>
    <property type="evidence" value="ECO:0007669"/>
    <property type="project" value="UniProtKB-SubCell"/>
</dbReference>
<evidence type="ECO:0000256" key="2">
    <source>
        <dbReference type="ARBA" id="ARBA00004496"/>
    </source>
</evidence>
<dbReference type="GO" id="GO:2001070">
    <property type="term" value="F:starch binding"/>
    <property type="evidence" value="ECO:0007669"/>
    <property type="project" value="InterPro"/>
</dbReference>
<feature type="domain" description="CBM20" evidence="11">
    <location>
        <begin position="1"/>
        <end position="107"/>
    </location>
</feature>
<dbReference type="PROSITE" id="PS51166">
    <property type="entry name" value="CBM20"/>
    <property type="match status" value="1"/>
</dbReference>
<dbReference type="Proteomes" id="UP000626092">
    <property type="component" value="Unassembled WGS sequence"/>
</dbReference>
<reference evidence="12" key="1">
    <citation type="submission" date="2019-11" db="EMBL/GenBank/DDBJ databases">
        <authorList>
            <person name="Liu Y."/>
            <person name="Hou J."/>
            <person name="Li T.-Q."/>
            <person name="Guan C.-H."/>
            <person name="Wu X."/>
            <person name="Wu H.-Z."/>
            <person name="Ling F."/>
            <person name="Zhang R."/>
            <person name="Shi X.-G."/>
            <person name="Ren J.-P."/>
            <person name="Chen E.-F."/>
            <person name="Sun J.-M."/>
        </authorList>
    </citation>
    <scope>NUCLEOTIDE SEQUENCE</scope>
    <source>
        <strain evidence="12">Adult_tree_wgs_1</strain>
        <tissue evidence="12">Leaves</tissue>
    </source>
</reference>
<evidence type="ECO:0000256" key="10">
    <source>
        <dbReference type="ARBA" id="ARBA00031501"/>
    </source>
</evidence>
<dbReference type="SMART" id="SM01065">
    <property type="entry name" value="CBM_2"/>
    <property type="match status" value="1"/>
</dbReference>
<dbReference type="EMBL" id="WJXA01000058">
    <property type="protein sequence ID" value="KAF7116608.1"/>
    <property type="molecule type" value="Genomic_DNA"/>
</dbReference>
<dbReference type="InterPro" id="IPR034840">
    <property type="entry name" value="CBM20_DPE2_1"/>
</dbReference>
<evidence type="ECO:0000256" key="1">
    <source>
        <dbReference type="ARBA" id="ARBA00000439"/>
    </source>
</evidence>
<evidence type="ECO:0000256" key="3">
    <source>
        <dbReference type="ARBA" id="ARBA00005684"/>
    </source>
</evidence>
<dbReference type="InterPro" id="IPR017853">
    <property type="entry name" value="GH"/>
</dbReference>
<dbReference type="Pfam" id="PF00686">
    <property type="entry name" value="CBM_20"/>
    <property type="match status" value="1"/>
</dbReference>
<dbReference type="InterPro" id="IPR003385">
    <property type="entry name" value="Glyco_hydro_77"/>
</dbReference>
<evidence type="ECO:0000256" key="9">
    <source>
        <dbReference type="ARBA" id="ARBA00031423"/>
    </source>
</evidence>
<dbReference type="GO" id="GO:0005975">
    <property type="term" value="P:carbohydrate metabolic process"/>
    <property type="evidence" value="ECO:0007669"/>
    <property type="project" value="InterPro"/>
</dbReference>
<dbReference type="GO" id="GO:0004134">
    <property type="term" value="F:4-alpha-glucanotransferase activity"/>
    <property type="evidence" value="ECO:0007669"/>
    <property type="project" value="UniProtKB-EC"/>
</dbReference>
<evidence type="ECO:0000313" key="12">
    <source>
        <dbReference type="EMBL" id="KAF7116608.1"/>
    </source>
</evidence>
<comment type="similarity">
    <text evidence="3">Belongs to the disproportionating enzyme family.</text>
</comment>
<dbReference type="Pfam" id="PF02446">
    <property type="entry name" value="Glyco_hydro_77"/>
    <property type="match status" value="1"/>
</dbReference>
<accession>A0A834L331</accession>
<evidence type="ECO:0000256" key="8">
    <source>
        <dbReference type="ARBA" id="ARBA00023277"/>
    </source>
</evidence>
<organism evidence="12 13">
    <name type="scientific">Rhododendron simsii</name>
    <name type="common">Sims's rhododendron</name>
    <dbReference type="NCBI Taxonomy" id="118357"/>
    <lineage>
        <taxon>Eukaryota</taxon>
        <taxon>Viridiplantae</taxon>
        <taxon>Streptophyta</taxon>
        <taxon>Embryophyta</taxon>
        <taxon>Tracheophyta</taxon>
        <taxon>Spermatophyta</taxon>
        <taxon>Magnoliopsida</taxon>
        <taxon>eudicotyledons</taxon>
        <taxon>Gunneridae</taxon>
        <taxon>Pentapetalae</taxon>
        <taxon>asterids</taxon>
        <taxon>Ericales</taxon>
        <taxon>Ericaceae</taxon>
        <taxon>Ericoideae</taxon>
        <taxon>Rhodoreae</taxon>
        <taxon>Rhododendron</taxon>
    </lineage>
</organism>
<keyword evidence="7" id="KW-0808">Transferase</keyword>
<dbReference type="Gene3D" id="3.20.20.80">
    <property type="entry name" value="Glycosidases"/>
    <property type="match status" value="1"/>
</dbReference>
<evidence type="ECO:0000259" key="11">
    <source>
        <dbReference type="PROSITE" id="PS51166"/>
    </source>
</evidence>
<proteinExistence type="inferred from homology"/>